<dbReference type="HOGENOM" id="CLU_1110746_0_0_0"/>
<protein>
    <submittedName>
        <fullName evidence="1">Uncharacterized protein</fullName>
    </submittedName>
</protein>
<gene>
    <name evidence="1" type="ordered locus">Plabr_0416</name>
</gene>
<dbReference type="KEGG" id="pbs:Plabr_0416"/>
<evidence type="ECO:0000313" key="1">
    <source>
        <dbReference type="EMBL" id="ADY58043.1"/>
    </source>
</evidence>
<evidence type="ECO:0000313" key="2">
    <source>
        <dbReference type="Proteomes" id="UP000006860"/>
    </source>
</evidence>
<proteinExistence type="predicted"/>
<dbReference type="Proteomes" id="UP000006860">
    <property type="component" value="Chromosome"/>
</dbReference>
<name>F0SRI2_RUBBR</name>
<dbReference type="RefSeq" id="WP_013626787.1">
    <property type="nucleotide sequence ID" value="NC_015174.1"/>
</dbReference>
<organism evidence="1 2">
    <name type="scientific">Rubinisphaera brasiliensis (strain ATCC 49424 / DSM 5305 / JCM 21570 / IAM 15109 / NBRC 103401 / IFAM 1448)</name>
    <name type="common">Planctomyces brasiliensis</name>
    <dbReference type="NCBI Taxonomy" id="756272"/>
    <lineage>
        <taxon>Bacteria</taxon>
        <taxon>Pseudomonadati</taxon>
        <taxon>Planctomycetota</taxon>
        <taxon>Planctomycetia</taxon>
        <taxon>Planctomycetales</taxon>
        <taxon>Planctomycetaceae</taxon>
        <taxon>Rubinisphaera</taxon>
    </lineage>
</organism>
<dbReference type="OrthoDB" id="274080at2"/>
<reference evidence="2" key="1">
    <citation type="submission" date="2011-02" db="EMBL/GenBank/DDBJ databases">
        <title>The complete genome of Planctomyces brasiliensis DSM 5305.</title>
        <authorList>
            <person name="Lucas S."/>
            <person name="Copeland A."/>
            <person name="Lapidus A."/>
            <person name="Bruce D."/>
            <person name="Goodwin L."/>
            <person name="Pitluck S."/>
            <person name="Kyrpides N."/>
            <person name="Mavromatis K."/>
            <person name="Pagani I."/>
            <person name="Ivanova N."/>
            <person name="Ovchinnikova G."/>
            <person name="Lu M."/>
            <person name="Detter J.C."/>
            <person name="Han C."/>
            <person name="Land M."/>
            <person name="Hauser L."/>
            <person name="Markowitz V."/>
            <person name="Cheng J.-F."/>
            <person name="Hugenholtz P."/>
            <person name="Woyke T."/>
            <person name="Wu D."/>
            <person name="Tindall B."/>
            <person name="Pomrenke H.G."/>
            <person name="Brambilla E."/>
            <person name="Klenk H.-P."/>
            <person name="Eisen J.A."/>
        </authorList>
    </citation>
    <scope>NUCLEOTIDE SEQUENCE [LARGE SCALE GENOMIC DNA]</scope>
    <source>
        <strain evidence="2">ATCC 49424 / DSM 5305 / JCM 21570 / NBRC 103401 / IFAM 1448</strain>
    </source>
</reference>
<dbReference type="AlphaFoldDB" id="F0SRI2"/>
<sequence length="250" mass="27773">MISRTGLTFIVCFAVILVHTNITLAGGGTRSIATAGREAYVAPDSAEGVADLVNDESRTSGWNSWFTEWPNDVNHYAYEIESTETLNRLISKLAAIQTDLRQIRLSYRKEPTGLGFMTKLPGDNGIPVMFSLGHQPTIDQWFERTRKPFGVLEFTGTPVAVPPTLTLFVQNEAIDLQKLKIPDGISITIGYVPTLFHDSKTTLEEAIKSEDAQSLEDQKLKMMKQNLDEPGLVALEKIEAYLKARKDKAN</sequence>
<dbReference type="STRING" id="756272.Plabr_0416"/>
<accession>F0SRI2</accession>
<dbReference type="EMBL" id="CP002546">
    <property type="protein sequence ID" value="ADY58043.1"/>
    <property type="molecule type" value="Genomic_DNA"/>
</dbReference>
<keyword evidence="2" id="KW-1185">Reference proteome</keyword>